<organism evidence="3 4">
    <name type="scientific">Paralvinella palmiformis</name>
    <dbReference type="NCBI Taxonomy" id="53620"/>
    <lineage>
        <taxon>Eukaryota</taxon>
        <taxon>Metazoa</taxon>
        <taxon>Spiralia</taxon>
        <taxon>Lophotrochozoa</taxon>
        <taxon>Annelida</taxon>
        <taxon>Polychaeta</taxon>
        <taxon>Sedentaria</taxon>
        <taxon>Canalipalpata</taxon>
        <taxon>Terebellida</taxon>
        <taxon>Terebelliformia</taxon>
        <taxon>Alvinellidae</taxon>
        <taxon>Paralvinella</taxon>
    </lineage>
</organism>
<dbReference type="AlphaFoldDB" id="A0AAD9J6Q8"/>
<feature type="coiled-coil region" evidence="1">
    <location>
        <begin position="359"/>
        <end position="414"/>
    </location>
</feature>
<name>A0AAD9J6Q8_9ANNE</name>
<evidence type="ECO:0000256" key="2">
    <source>
        <dbReference type="SAM" id="SignalP"/>
    </source>
</evidence>
<dbReference type="EMBL" id="JAODUP010000564">
    <property type="protein sequence ID" value="KAK2147197.1"/>
    <property type="molecule type" value="Genomic_DNA"/>
</dbReference>
<evidence type="ECO:0000313" key="4">
    <source>
        <dbReference type="Proteomes" id="UP001208570"/>
    </source>
</evidence>
<feature type="chain" id="PRO_5041954286" evidence="2">
    <location>
        <begin position="21"/>
        <end position="416"/>
    </location>
</feature>
<sequence length="416" mass="46169">MIDIQKYLLLCLLTATVSISQQTDDVITPTSVNVLALLGSNISLGWTVSISDDDIKWCFWQFKPNGESTWTRLVGWDNINKERIGMSPLKQDISFLASKPCTGGIMIHSVTNQYEGVYQFSIIENLEDKQHITIQGIGVKLIKEHDLVYQIAVGSTRYVITSDTSISDIKPVVTRENNVNISAAATGVPATFNISFYKGKNRAKIETCEKDPVCLKSSGVRLTCLLSLKSVMSFIATMSVDFKREWFRLHFLDFIKHPGNPFFCILDNTGMVPVETCYSTCCVDDFRWVLGVAGAAAKSGVDPLSVVGDGDMSGFVCVGLLAWVILPFGIDGHGWGEPIGGDVLICDLHKDVNQFYVNLKTKENVCVSLEKDVTQLNAQKEHLIQEMNNITDQLDEKENQCQSLINQMGESKMQVK</sequence>
<dbReference type="Proteomes" id="UP001208570">
    <property type="component" value="Unassembled WGS sequence"/>
</dbReference>
<reference evidence="3" key="1">
    <citation type="journal article" date="2023" name="Mol. Biol. Evol.">
        <title>Third-Generation Sequencing Reveals the Adaptive Role of the Epigenome in Three Deep-Sea Polychaetes.</title>
        <authorList>
            <person name="Perez M."/>
            <person name="Aroh O."/>
            <person name="Sun Y."/>
            <person name="Lan Y."/>
            <person name="Juniper S.K."/>
            <person name="Young C.R."/>
            <person name="Angers B."/>
            <person name="Qian P.Y."/>
        </authorList>
    </citation>
    <scope>NUCLEOTIDE SEQUENCE</scope>
    <source>
        <strain evidence="3">P08H-3</strain>
    </source>
</reference>
<gene>
    <name evidence="3" type="ORF">LSH36_564g01006</name>
</gene>
<keyword evidence="1" id="KW-0175">Coiled coil</keyword>
<keyword evidence="2" id="KW-0732">Signal</keyword>
<evidence type="ECO:0000256" key="1">
    <source>
        <dbReference type="SAM" id="Coils"/>
    </source>
</evidence>
<evidence type="ECO:0000313" key="3">
    <source>
        <dbReference type="EMBL" id="KAK2147197.1"/>
    </source>
</evidence>
<comment type="caution">
    <text evidence="3">The sequence shown here is derived from an EMBL/GenBank/DDBJ whole genome shotgun (WGS) entry which is preliminary data.</text>
</comment>
<feature type="signal peptide" evidence="2">
    <location>
        <begin position="1"/>
        <end position="20"/>
    </location>
</feature>
<accession>A0AAD9J6Q8</accession>
<protein>
    <submittedName>
        <fullName evidence="3">Uncharacterized protein</fullName>
    </submittedName>
</protein>
<keyword evidence="4" id="KW-1185">Reference proteome</keyword>
<proteinExistence type="predicted"/>